<comment type="caution">
    <text evidence="8">The sequence shown here is derived from an EMBL/GenBank/DDBJ whole genome shotgun (WGS) entry which is preliminary data.</text>
</comment>
<keyword evidence="5" id="KW-0804">Transcription</keyword>
<dbReference type="SUPFAM" id="SSF52172">
    <property type="entry name" value="CheY-like"/>
    <property type="match status" value="1"/>
</dbReference>
<gene>
    <name evidence="8" type="ORF">E0493_16870</name>
</gene>
<dbReference type="AlphaFoldDB" id="A0A845BD28"/>
<protein>
    <submittedName>
        <fullName evidence="8">Response regulator</fullName>
    </submittedName>
</protein>
<keyword evidence="2" id="KW-0902">Two-component regulatory system</keyword>
<organism evidence="8 9">
    <name type="scientific">Teichococcus coralli</name>
    <dbReference type="NCBI Taxonomy" id="2545983"/>
    <lineage>
        <taxon>Bacteria</taxon>
        <taxon>Pseudomonadati</taxon>
        <taxon>Pseudomonadota</taxon>
        <taxon>Alphaproteobacteria</taxon>
        <taxon>Acetobacterales</taxon>
        <taxon>Roseomonadaceae</taxon>
        <taxon>Roseomonas</taxon>
    </lineage>
</organism>
<proteinExistence type="predicted"/>
<evidence type="ECO:0000259" key="7">
    <source>
        <dbReference type="PROSITE" id="PS50110"/>
    </source>
</evidence>
<dbReference type="Proteomes" id="UP000460715">
    <property type="component" value="Unassembled WGS sequence"/>
</dbReference>
<evidence type="ECO:0000256" key="2">
    <source>
        <dbReference type="ARBA" id="ARBA00023012"/>
    </source>
</evidence>
<dbReference type="OrthoDB" id="9800897at2"/>
<dbReference type="GO" id="GO:0000160">
    <property type="term" value="P:phosphorelay signal transduction system"/>
    <property type="evidence" value="ECO:0007669"/>
    <property type="project" value="UniProtKB-KW"/>
</dbReference>
<dbReference type="PANTHER" id="PTHR45339:SF1">
    <property type="entry name" value="HYBRID SIGNAL TRANSDUCTION HISTIDINE KINASE J"/>
    <property type="match status" value="1"/>
</dbReference>
<dbReference type="PROSITE" id="PS50110">
    <property type="entry name" value="RESPONSE_REGULATORY"/>
    <property type="match status" value="1"/>
</dbReference>
<feature type="modified residue" description="4-aspartylphosphate" evidence="6">
    <location>
        <position position="52"/>
    </location>
</feature>
<evidence type="ECO:0000256" key="6">
    <source>
        <dbReference type="PROSITE-ProRule" id="PRU00169"/>
    </source>
</evidence>
<feature type="domain" description="Response regulatory" evidence="7">
    <location>
        <begin position="3"/>
        <end position="119"/>
    </location>
</feature>
<dbReference type="InterPro" id="IPR011006">
    <property type="entry name" value="CheY-like_superfamily"/>
</dbReference>
<dbReference type="Gene3D" id="3.40.50.2300">
    <property type="match status" value="1"/>
</dbReference>
<evidence type="ECO:0000256" key="5">
    <source>
        <dbReference type="ARBA" id="ARBA00023163"/>
    </source>
</evidence>
<dbReference type="RefSeq" id="WP_160938431.1">
    <property type="nucleotide sequence ID" value="NZ_SNVJ01000017.1"/>
</dbReference>
<dbReference type="SMART" id="SM00448">
    <property type="entry name" value="REC"/>
    <property type="match status" value="1"/>
</dbReference>
<keyword evidence="1 6" id="KW-0597">Phosphoprotein</keyword>
<sequence>MTKILLVEDHEELWDFLSRRLRRRGFEVALAHDGQEGLDKARGEKPDVILLDMNLPVMDGWTVARTLRGEEATVRIPIIALTAHAMAGDRAKVIEAGCDDYHPKPVDFTKLLSQIDAALLGETAEARDATPETPPG</sequence>
<evidence type="ECO:0000256" key="3">
    <source>
        <dbReference type="ARBA" id="ARBA00023015"/>
    </source>
</evidence>
<evidence type="ECO:0000313" key="8">
    <source>
        <dbReference type="EMBL" id="MXP65021.1"/>
    </source>
</evidence>
<keyword evidence="3" id="KW-0805">Transcription regulation</keyword>
<dbReference type="GO" id="GO:0003677">
    <property type="term" value="F:DNA binding"/>
    <property type="evidence" value="ECO:0007669"/>
    <property type="project" value="UniProtKB-KW"/>
</dbReference>
<keyword evidence="4" id="KW-0238">DNA-binding</keyword>
<dbReference type="EMBL" id="SNVJ01000017">
    <property type="protein sequence ID" value="MXP65021.1"/>
    <property type="molecule type" value="Genomic_DNA"/>
</dbReference>
<dbReference type="InterPro" id="IPR001789">
    <property type="entry name" value="Sig_transdc_resp-reg_receiver"/>
</dbReference>
<evidence type="ECO:0000256" key="4">
    <source>
        <dbReference type="ARBA" id="ARBA00023125"/>
    </source>
</evidence>
<evidence type="ECO:0000256" key="1">
    <source>
        <dbReference type="ARBA" id="ARBA00022553"/>
    </source>
</evidence>
<dbReference type="FunFam" id="3.40.50.2300:FF:000001">
    <property type="entry name" value="DNA-binding response regulator PhoB"/>
    <property type="match status" value="1"/>
</dbReference>
<evidence type="ECO:0000313" key="9">
    <source>
        <dbReference type="Proteomes" id="UP000460715"/>
    </source>
</evidence>
<dbReference type="PANTHER" id="PTHR45339">
    <property type="entry name" value="HYBRID SIGNAL TRANSDUCTION HISTIDINE KINASE J"/>
    <property type="match status" value="1"/>
</dbReference>
<name>A0A845BD28_9PROT</name>
<accession>A0A845BD28</accession>
<dbReference type="Pfam" id="PF00072">
    <property type="entry name" value="Response_reg"/>
    <property type="match status" value="1"/>
</dbReference>
<keyword evidence="9" id="KW-1185">Reference proteome</keyword>
<reference evidence="8 9" key="1">
    <citation type="submission" date="2019-03" db="EMBL/GenBank/DDBJ databases">
        <title>Roseomonas sp. a novel Roseomonas species isolated from Sea whip Gorgonian.</title>
        <authorList>
            <person name="Li F."/>
            <person name="Pan X."/>
            <person name="Huang S."/>
            <person name="Li Z."/>
            <person name="Meng B."/>
        </authorList>
    </citation>
    <scope>NUCLEOTIDE SEQUENCE [LARGE SCALE GENOMIC DNA]</scope>
    <source>
        <strain evidence="8 9">M0104</strain>
    </source>
</reference>